<dbReference type="Proteomes" id="UP000235145">
    <property type="component" value="Unassembled WGS sequence"/>
</dbReference>
<dbReference type="EMBL" id="NBSK02000008">
    <property type="protein sequence ID" value="KAJ0190994.1"/>
    <property type="molecule type" value="Genomic_DNA"/>
</dbReference>
<reference evidence="2 3" key="1">
    <citation type="journal article" date="2017" name="Nat. Commun.">
        <title>Genome assembly with in vitro proximity ligation data and whole-genome triplication in lettuce.</title>
        <authorList>
            <person name="Reyes-Chin-Wo S."/>
            <person name="Wang Z."/>
            <person name="Yang X."/>
            <person name="Kozik A."/>
            <person name="Arikit S."/>
            <person name="Song C."/>
            <person name="Xia L."/>
            <person name="Froenicke L."/>
            <person name="Lavelle D.O."/>
            <person name="Truco M.J."/>
            <person name="Xia R."/>
            <person name="Zhu S."/>
            <person name="Xu C."/>
            <person name="Xu H."/>
            <person name="Xu X."/>
            <person name="Cox K."/>
            <person name="Korf I."/>
            <person name="Meyers B.C."/>
            <person name="Michelmore R.W."/>
        </authorList>
    </citation>
    <scope>NUCLEOTIDE SEQUENCE [LARGE SCALE GENOMIC DNA]</scope>
    <source>
        <strain evidence="3">cv. Salinas</strain>
        <tissue evidence="2">Seedlings</tissue>
    </source>
</reference>
<dbReference type="InterPro" id="IPR018289">
    <property type="entry name" value="MULE_transposase_dom"/>
</dbReference>
<gene>
    <name evidence="2" type="ORF">LSAT_V11C800409190</name>
</gene>
<sequence length="308" mass="36882">MHHMVFVPFTRMNNHKRRVTFGVSLLSREDTDSYIWLLKSFLKAFGKQPLLVLSDQDPTMKKAIETVFPQLIHRLYMWHITSKLPLKIFMQFNFSLNIVNIPKFRKKFNLLIWNSRLEVDEFEVGWKSLMNEYKLTDNKWLDDMHGLRRFWIPTFFKHVPLSGLMRTTSRSESENSAFHQNTHYCSTIVHFMISFEASMEKYRFTQSSFDFSTKDKHSMMRTPFKIERNASLLYTRTVYRQVQNEMYLSMVACSQISISTCEDVDECLVKEFIHYNSSNSNDSHIDPEVENDDQWDILIRELWPLHHF</sequence>
<dbReference type="AlphaFoldDB" id="A0A9R1UPJ8"/>
<protein>
    <recommendedName>
        <fullName evidence="1">MULE transposase domain-containing protein</fullName>
    </recommendedName>
</protein>
<dbReference type="PANTHER" id="PTHR47718">
    <property type="entry name" value="OS01G0519700 PROTEIN"/>
    <property type="match status" value="1"/>
</dbReference>
<keyword evidence="3" id="KW-1185">Reference proteome</keyword>
<name>A0A9R1UPJ8_LACSA</name>
<accession>A0A9R1UPJ8</accession>
<evidence type="ECO:0000313" key="2">
    <source>
        <dbReference type="EMBL" id="KAJ0190994.1"/>
    </source>
</evidence>
<proteinExistence type="predicted"/>
<evidence type="ECO:0000259" key="1">
    <source>
        <dbReference type="Pfam" id="PF10551"/>
    </source>
</evidence>
<dbReference type="Pfam" id="PF10551">
    <property type="entry name" value="MULE"/>
    <property type="match status" value="1"/>
</dbReference>
<evidence type="ECO:0000313" key="3">
    <source>
        <dbReference type="Proteomes" id="UP000235145"/>
    </source>
</evidence>
<comment type="caution">
    <text evidence="2">The sequence shown here is derived from an EMBL/GenBank/DDBJ whole genome shotgun (WGS) entry which is preliminary data.</text>
</comment>
<organism evidence="2 3">
    <name type="scientific">Lactuca sativa</name>
    <name type="common">Garden lettuce</name>
    <dbReference type="NCBI Taxonomy" id="4236"/>
    <lineage>
        <taxon>Eukaryota</taxon>
        <taxon>Viridiplantae</taxon>
        <taxon>Streptophyta</taxon>
        <taxon>Embryophyta</taxon>
        <taxon>Tracheophyta</taxon>
        <taxon>Spermatophyta</taxon>
        <taxon>Magnoliopsida</taxon>
        <taxon>eudicotyledons</taxon>
        <taxon>Gunneridae</taxon>
        <taxon>Pentapetalae</taxon>
        <taxon>asterids</taxon>
        <taxon>campanulids</taxon>
        <taxon>Asterales</taxon>
        <taxon>Asteraceae</taxon>
        <taxon>Cichorioideae</taxon>
        <taxon>Cichorieae</taxon>
        <taxon>Lactucinae</taxon>
        <taxon>Lactuca</taxon>
    </lineage>
</organism>
<feature type="domain" description="MULE transposase" evidence="1">
    <location>
        <begin position="2"/>
        <end position="82"/>
    </location>
</feature>
<dbReference type="PANTHER" id="PTHR47718:SF12">
    <property type="entry name" value="PROTEIN FAR1-RELATED SEQUENCE"/>
    <property type="match status" value="1"/>
</dbReference>